<comment type="caution">
    <text evidence="3">The sequence shown here is derived from an EMBL/GenBank/DDBJ whole genome shotgun (WGS) entry which is preliminary data.</text>
</comment>
<sequence>MKSLYLALGLMTLSLTTYAAFLSPADRDSVEQQQQQLLRQNQQQRESLERATPSLHAAMPAQAEASDGPCFSIHRIALDGATLIDPRQQQKIVQPWLGQCMDIA</sequence>
<feature type="region of interest" description="Disordered" evidence="1">
    <location>
        <begin position="30"/>
        <end position="56"/>
    </location>
</feature>
<keyword evidence="2" id="KW-0732">Signal</keyword>
<name>A0A2N5A4L7_KLEVA</name>
<evidence type="ECO:0000313" key="4">
    <source>
        <dbReference type="Proteomes" id="UP000234473"/>
    </source>
</evidence>
<accession>A0A2N5A4L7</accession>
<gene>
    <name evidence="3" type="ORF">CWM98_35385</name>
</gene>
<evidence type="ECO:0000256" key="2">
    <source>
        <dbReference type="SAM" id="SignalP"/>
    </source>
</evidence>
<dbReference type="EMBL" id="PICB01002925">
    <property type="protein sequence ID" value="PLP37497.1"/>
    <property type="molecule type" value="Genomic_DNA"/>
</dbReference>
<reference evidence="3 4" key="2">
    <citation type="submission" date="2018-01" db="EMBL/GenBank/DDBJ databases">
        <title>Genomic study of Klebsiella pneumoniae.</title>
        <authorList>
            <person name="Yang Y."/>
            <person name="Bicalho R."/>
        </authorList>
    </citation>
    <scope>NUCLEOTIDE SEQUENCE [LARGE SCALE GENOMIC DNA]</scope>
    <source>
        <strain evidence="3 4">A5</strain>
    </source>
</reference>
<feature type="chain" id="PRO_5014995388" evidence="2">
    <location>
        <begin position="20"/>
        <end position="104"/>
    </location>
</feature>
<feature type="non-terminal residue" evidence="3">
    <location>
        <position position="104"/>
    </location>
</feature>
<feature type="signal peptide" evidence="2">
    <location>
        <begin position="1"/>
        <end position="19"/>
    </location>
</feature>
<dbReference type="Proteomes" id="UP000234473">
    <property type="component" value="Unassembled WGS sequence"/>
</dbReference>
<feature type="compositionally biased region" description="Low complexity" evidence="1">
    <location>
        <begin position="31"/>
        <end position="45"/>
    </location>
</feature>
<evidence type="ECO:0000256" key="1">
    <source>
        <dbReference type="SAM" id="MobiDB-lite"/>
    </source>
</evidence>
<dbReference type="AlphaFoldDB" id="A0A2N5A4L7"/>
<protein>
    <submittedName>
        <fullName evidence="3">ShlB/FhaC/HecB family hemolysin secretion/activation protein</fullName>
    </submittedName>
</protein>
<evidence type="ECO:0000313" key="3">
    <source>
        <dbReference type="EMBL" id="PLP37497.1"/>
    </source>
</evidence>
<proteinExistence type="predicted"/>
<reference evidence="3 4" key="1">
    <citation type="submission" date="2017-11" db="EMBL/GenBank/DDBJ databases">
        <authorList>
            <person name="Han C.G."/>
        </authorList>
    </citation>
    <scope>NUCLEOTIDE SEQUENCE [LARGE SCALE GENOMIC DNA]</scope>
    <source>
        <strain evidence="3 4">A5</strain>
    </source>
</reference>
<organism evidence="3 4">
    <name type="scientific">Klebsiella variicola</name>
    <dbReference type="NCBI Taxonomy" id="244366"/>
    <lineage>
        <taxon>Bacteria</taxon>
        <taxon>Pseudomonadati</taxon>
        <taxon>Pseudomonadota</taxon>
        <taxon>Gammaproteobacteria</taxon>
        <taxon>Enterobacterales</taxon>
        <taxon>Enterobacteriaceae</taxon>
        <taxon>Klebsiella/Raoultella group</taxon>
        <taxon>Klebsiella</taxon>
        <taxon>Klebsiella pneumoniae complex</taxon>
    </lineage>
</organism>